<reference evidence="8 9" key="1">
    <citation type="submission" date="2017-10" db="EMBL/GenBank/DDBJ databases">
        <title>Resolving the taxonomy of Roseburia spp., Eubacterium rectale and Agathobacter spp. through phylogenomic analysis.</title>
        <authorList>
            <person name="Sheridan P.O."/>
            <person name="Walker A.W."/>
            <person name="Duncan S.H."/>
            <person name="Scott K.P."/>
            <person name="Toole P.W.O."/>
            <person name="Luis P."/>
            <person name="Flint H.J."/>
        </authorList>
    </citation>
    <scope>NUCLEOTIDE SEQUENCE [LARGE SCALE GENOMIC DNA]</scope>
    <source>
        <strain evidence="8 9">JK626</strain>
    </source>
</reference>
<feature type="transmembrane region" description="Helical" evidence="7">
    <location>
        <begin position="243"/>
        <end position="264"/>
    </location>
</feature>
<comment type="subcellular location">
    <subcellularLocation>
        <location evidence="1">Cell membrane</location>
        <topology evidence="1">Multi-pass membrane protein</topology>
    </subcellularLocation>
</comment>
<feature type="transmembrane region" description="Helical" evidence="7">
    <location>
        <begin position="213"/>
        <end position="231"/>
    </location>
</feature>
<dbReference type="Proteomes" id="UP000225889">
    <property type="component" value="Unassembled WGS sequence"/>
</dbReference>
<name>A0A2G3DTT2_9FIRM</name>
<feature type="transmembrane region" description="Helical" evidence="7">
    <location>
        <begin position="276"/>
        <end position="297"/>
    </location>
</feature>
<keyword evidence="6 7" id="KW-0472">Membrane</keyword>
<keyword evidence="5 7" id="KW-1133">Transmembrane helix</keyword>
<evidence type="ECO:0000256" key="6">
    <source>
        <dbReference type="ARBA" id="ARBA00023136"/>
    </source>
</evidence>
<sequence>MGKILKFLQDELLGMEWLATCTGRFLTMIGVDIESKLGGSIHFFVYDTIKIMLLLFSLISIFGYIDTYIPPEKTRAVLNKLSGLWANVVAALFGTVTSFCSCSSIPIFIGFTNAGLPVGVTFSFLISSPMVDIASCVLLASVFGWKVAAVYIVTGLIIAIVGGWIIGALHMENEVEEFVRKKAKSTEVQIMNQTQMDRIKIGLGEAFNTIKNIWIFIIIGVGVGAFIHNWIPQELVVRILGKGNPFAVLIATILGAPVYADIFQTIAIAEALLEKGAYLGVILAFMMSITTLSLPSLIMLKKIVKGKLFFAFLAICLVGITIVGYTFNIIQNILLI</sequence>
<dbReference type="Pfam" id="PF03773">
    <property type="entry name" value="ArsP_1"/>
    <property type="match status" value="1"/>
</dbReference>
<dbReference type="PANTHER" id="PTHR42775:SF2">
    <property type="entry name" value="PERMEASE"/>
    <property type="match status" value="1"/>
</dbReference>
<accession>A0A2G3DTT2</accession>
<dbReference type="EMBL" id="PDYF01000024">
    <property type="protein sequence ID" value="PHU34432.1"/>
    <property type="molecule type" value="Genomic_DNA"/>
</dbReference>
<evidence type="ECO:0000313" key="9">
    <source>
        <dbReference type="Proteomes" id="UP000225889"/>
    </source>
</evidence>
<feature type="transmembrane region" description="Helical" evidence="7">
    <location>
        <begin position="43"/>
        <end position="64"/>
    </location>
</feature>
<keyword evidence="4 7" id="KW-0812">Transmembrane</keyword>
<comment type="similarity">
    <text evidence="2">Belongs to the UPF0718 family.</text>
</comment>
<dbReference type="AlphaFoldDB" id="A0A2G3DTT2"/>
<keyword evidence="3" id="KW-1003">Cell membrane</keyword>
<evidence type="ECO:0000313" key="8">
    <source>
        <dbReference type="EMBL" id="PHU34432.1"/>
    </source>
</evidence>
<dbReference type="InterPro" id="IPR005524">
    <property type="entry name" value="DUF318"/>
</dbReference>
<dbReference type="RefSeq" id="WP_099392316.1">
    <property type="nucleotide sequence ID" value="NZ_PDYF01000024.1"/>
</dbReference>
<evidence type="ECO:0000256" key="4">
    <source>
        <dbReference type="ARBA" id="ARBA00022692"/>
    </source>
</evidence>
<dbReference type="PANTHER" id="PTHR42775">
    <property type="entry name" value="PERMEASE RV2963-RELATED"/>
    <property type="match status" value="1"/>
</dbReference>
<comment type="caution">
    <text evidence="8">The sequence shown here is derived from an EMBL/GenBank/DDBJ whole genome shotgun (WGS) entry which is preliminary data.</text>
</comment>
<feature type="transmembrane region" description="Helical" evidence="7">
    <location>
        <begin position="121"/>
        <end position="143"/>
    </location>
</feature>
<evidence type="ECO:0000256" key="2">
    <source>
        <dbReference type="ARBA" id="ARBA00006386"/>
    </source>
</evidence>
<evidence type="ECO:0000256" key="7">
    <source>
        <dbReference type="SAM" id="Phobius"/>
    </source>
</evidence>
<evidence type="ECO:0000256" key="1">
    <source>
        <dbReference type="ARBA" id="ARBA00004651"/>
    </source>
</evidence>
<dbReference type="InterPro" id="IPR053166">
    <property type="entry name" value="UPF0718_permease"/>
</dbReference>
<protein>
    <recommendedName>
        <fullName evidence="10">Permease</fullName>
    </recommendedName>
</protein>
<evidence type="ECO:0000256" key="3">
    <source>
        <dbReference type="ARBA" id="ARBA00022475"/>
    </source>
</evidence>
<proteinExistence type="inferred from homology"/>
<feature type="transmembrane region" description="Helical" evidence="7">
    <location>
        <begin position="309"/>
        <end position="330"/>
    </location>
</feature>
<evidence type="ECO:0000256" key="5">
    <source>
        <dbReference type="ARBA" id="ARBA00022989"/>
    </source>
</evidence>
<evidence type="ECO:0008006" key="10">
    <source>
        <dbReference type="Google" id="ProtNLM"/>
    </source>
</evidence>
<feature type="transmembrane region" description="Helical" evidence="7">
    <location>
        <begin position="150"/>
        <end position="171"/>
    </location>
</feature>
<dbReference type="GO" id="GO:0005886">
    <property type="term" value="C:plasma membrane"/>
    <property type="evidence" value="ECO:0007669"/>
    <property type="project" value="UniProtKB-SubCell"/>
</dbReference>
<organism evidence="8 9">
    <name type="scientific">Pseudobutyrivibrio ruminis</name>
    <dbReference type="NCBI Taxonomy" id="46206"/>
    <lineage>
        <taxon>Bacteria</taxon>
        <taxon>Bacillati</taxon>
        <taxon>Bacillota</taxon>
        <taxon>Clostridia</taxon>
        <taxon>Lachnospirales</taxon>
        <taxon>Lachnospiraceae</taxon>
        <taxon>Pseudobutyrivibrio</taxon>
    </lineage>
</organism>
<feature type="transmembrane region" description="Helical" evidence="7">
    <location>
        <begin position="84"/>
        <end position="109"/>
    </location>
</feature>
<gene>
    <name evidence="8" type="ORF">CSX01_10255</name>
</gene>
<reference evidence="8 9" key="2">
    <citation type="submission" date="2017-10" db="EMBL/GenBank/DDBJ databases">
        <authorList>
            <person name="Banno H."/>
            <person name="Chua N.-H."/>
        </authorList>
    </citation>
    <scope>NUCLEOTIDE SEQUENCE [LARGE SCALE GENOMIC DNA]</scope>
    <source>
        <strain evidence="8 9">JK626</strain>
    </source>
</reference>